<dbReference type="Pfam" id="PF13639">
    <property type="entry name" value="zf-RING_2"/>
    <property type="match status" value="1"/>
</dbReference>
<evidence type="ECO:0000256" key="3">
    <source>
        <dbReference type="ARBA" id="ARBA00022679"/>
    </source>
</evidence>
<keyword evidence="4" id="KW-0479">Metal-binding</keyword>
<comment type="catalytic activity">
    <reaction evidence="1">
        <text>S-ubiquitinyl-[E2 ubiquitin-conjugating enzyme]-L-cysteine + [acceptor protein]-L-lysine = [E2 ubiquitin-conjugating enzyme]-L-cysteine + N(6)-ubiquitinyl-[acceptor protein]-L-lysine.</text>
        <dbReference type="EC" id="2.3.2.27"/>
    </reaction>
</comment>
<feature type="region of interest" description="Disordered" evidence="9">
    <location>
        <begin position="310"/>
        <end position="387"/>
    </location>
</feature>
<evidence type="ECO:0000256" key="2">
    <source>
        <dbReference type="ARBA" id="ARBA00012483"/>
    </source>
</evidence>
<proteinExistence type="predicted"/>
<dbReference type="SUPFAM" id="SSF57850">
    <property type="entry name" value="RING/U-box"/>
    <property type="match status" value="1"/>
</dbReference>
<evidence type="ECO:0000256" key="1">
    <source>
        <dbReference type="ARBA" id="ARBA00000900"/>
    </source>
</evidence>
<evidence type="ECO:0000256" key="8">
    <source>
        <dbReference type="PROSITE-ProRule" id="PRU00175"/>
    </source>
</evidence>
<evidence type="ECO:0000256" key="9">
    <source>
        <dbReference type="SAM" id="MobiDB-lite"/>
    </source>
</evidence>
<keyword evidence="5 8" id="KW-0863">Zinc-finger</keyword>
<keyword evidence="3" id="KW-0808">Transferase</keyword>
<evidence type="ECO:0000313" key="12">
    <source>
        <dbReference type="Proteomes" id="UP001497512"/>
    </source>
</evidence>
<feature type="domain" description="RING-type" evidence="10">
    <location>
        <begin position="20"/>
        <end position="60"/>
    </location>
</feature>
<protein>
    <recommendedName>
        <fullName evidence="2">RING-type E3 ubiquitin transferase</fullName>
        <ecNumber evidence="2">2.3.2.27</ecNumber>
    </recommendedName>
</protein>
<feature type="compositionally biased region" description="Basic and acidic residues" evidence="9">
    <location>
        <begin position="378"/>
        <end position="387"/>
    </location>
</feature>
<evidence type="ECO:0000256" key="5">
    <source>
        <dbReference type="ARBA" id="ARBA00022771"/>
    </source>
</evidence>
<accession>A0ABP0UG02</accession>
<organism evidence="11 12">
    <name type="scientific">Sphagnum troendelagicum</name>
    <dbReference type="NCBI Taxonomy" id="128251"/>
    <lineage>
        <taxon>Eukaryota</taxon>
        <taxon>Viridiplantae</taxon>
        <taxon>Streptophyta</taxon>
        <taxon>Embryophyta</taxon>
        <taxon>Bryophyta</taxon>
        <taxon>Sphagnophytina</taxon>
        <taxon>Sphagnopsida</taxon>
        <taxon>Sphagnales</taxon>
        <taxon>Sphagnaceae</taxon>
        <taxon>Sphagnum</taxon>
    </lineage>
</organism>
<feature type="compositionally biased region" description="Low complexity" evidence="9">
    <location>
        <begin position="159"/>
        <end position="190"/>
    </location>
</feature>
<dbReference type="InterPro" id="IPR013083">
    <property type="entry name" value="Znf_RING/FYVE/PHD"/>
</dbReference>
<feature type="compositionally biased region" description="Polar residues" evidence="9">
    <location>
        <begin position="312"/>
        <end position="331"/>
    </location>
</feature>
<gene>
    <name evidence="11" type="ORF">CSSPTR1EN2_LOCUS14909</name>
</gene>
<evidence type="ECO:0000259" key="10">
    <source>
        <dbReference type="PROSITE" id="PS50089"/>
    </source>
</evidence>
<dbReference type="PROSITE" id="PS50089">
    <property type="entry name" value="ZF_RING_2"/>
    <property type="match status" value="1"/>
</dbReference>
<dbReference type="Proteomes" id="UP001497512">
    <property type="component" value="Chromosome 3"/>
</dbReference>
<dbReference type="PANTHER" id="PTHR46463:SF78">
    <property type="entry name" value="RING-TYPE DOMAIN-CONTAINING PROTEIN"/>
    <property type="match status" value="1"/>
</dbReference>
<evidence type="ECO:0000256" key="4">
    <source>
        <dbReference type="ARBA" id="ARBA00022723"/>
    </source>
</evidence>
<keyword evidence="6" id="KW-0833">Ubl conjugation pathway</keyword>
<dbReference type="PANTHER" id="PTHR46463">
    <property type="entry name" value="ZINC FINGER, RING/FYVE/PHD-TYPE"/>
    <property type="match status" value="1"/>
</dbReference>
<dbReference type="EC" id="2.3.2.27" evidence="2"/>
<reference evidence="11" key="1">
    <citation type="submission" date="2024-02" db="EMBL/GenBank/DDBJ databases">
        <authorList>
            <consortium name="ELIXIR-Norway"/>
            <consortium name="Elixir Norway"/>
        </authorList>
    </citation>
    <scope>NUCLEOTIDE SEQUENCE</scope>
</reference>
<dbReference type="SMART" id="SM00184">
    <property type="entry name" value="RING"/>
    <property type="match status" value="1"/>
</dbReference>
<keyword evidence="7" id="KW-0862">Zinc</keyword>
<evidence type="ECO:0000256" key="7">
    <source>
        <dbReference type="ARBA" id="ARBA00022833"/>
    </source>
</evidence>
<dbReference type="InterPro" id="IPR001841">
    <property type="entry name" value="Znf_RING"/>
</dbReference>
<dbReference type="EMBL" id="OZ019895">
    <property type="protein sequence ID" value="CAK9219840.1"/>
    <property type="molecule type" value="Genomic_DNA"/>
</dbReference>
<feature type="region of interest" description="Disordered" evidence="9">
    <location>
        <begin position="155"/>
        <end position="190"/>
    </location>
</feature>
<dbReference type="Gene3D" id="3.30.40.10">
    <property type="entry name" value="Zinc/RING finger domain, C3HC4 (zinc finger)"/>
    <property type="match status" value="1"/>
</dbReference>
<feature type="compositionally biased region" description="Polar residues" evidence="9">
    <location>
        <begin position="347"/>
        <end position="362"/>
    </location>
</feature>
<keyword evidence="12" id="KW-1185">Reference proteome</keyword>
<evidence type="ECO:0000256" key="6">
    <source>
        <dbReference type="ARBA" id="ARBA00022786"/>
    </source>
</evidence>
<evidence type="ECO:0000313" key="11">
    <source>
        <dbReference type="EMBL" id="CAK9219840.1"/>
    </source>
</evidence>
<sequence length="387" mass="41029">MTSAAAFVEGGVQDACDDACSICLESFCDEDPATVTNCRHEYHLQCILEWSQRSKECPMCWQALSLKDPDSQDLLAAVADERALRRNKVRVSSIHQRSSVEESEFHQVILLFSSYGDEECLMQHLAAAAIGRTHHFSRRGPIVFQPAAQASGHVQHVLVSSSSGSGGSTPVSSPPVASSPPSHEAPAPSFSFTTIPAVGADHSALGSSSPRSACIPLDVWIVSKQISALEPDENQHATSSSELHSFSETMKSRLAVASSRCKESLSKTTRGFRERLRMRSGTMADIGARAREVSAGVVRALERISLEPLEKQQVSASSSDVPLVPSNSSEPTLPCSASGVTVYAGSVNASSSRVAPQPANDNSHGDGLEKGCGGTGENGREEAVTPL</sequence>
<name>A0ABP0UG02_9BRYO</name>